<gene>
    <name evidence="1" type="ORF">A5CPYCFAH4_07960</name>
</gene>
<protein>
    <submittedName>
        <fullName evidence="1">Uncharacterized protein</fullName>
    </submittedName>
</protein>
<evidence type="ECO:0000313" key="1">
    <source>
        <dbReference type="EMBL" id="BBL08572.1"/>
    </source>
</evidence>
<name>A0ACA8QVF3_9BACT</name>
<reference evidence="1 2" key="1">
    <citation type="journal article" date="2020" name="Int. J. Syst. Evol. Microbiol.">
        <title>Alistipes communis sp. nov., Alistipes dispar sp. nov. and Alistipes onderdonkii subsp. vulgaris subsp. nov., isolated from human faeces, and creation of Alistipes onderdonkii subsp. onderdonkii subsp. nov.</title>
        <authorList>
            <person name="Sakamoto M."/>
            <person name="Ikeyama N."/>
            <person name="Ogata Y."/>
            <person name="Suda W."/>
            <person name="Iino T."/>
            <person name="Hattori M."/>
            <person name="Ohkuma M."/>
        </authorList>
    </citation>
    <scope>NUCLEOTIDE SEQUENCE [LARGE SCALE GENOMIC DNA]</scope>
    <source>
        <strain evidence="1 2">5CPYCFAH4</strain>
    </source>
</reference>
<dbReference type="EMBL" id="AP019737">
    <property type="protein sequence ID" value="BBL08572.1"/>
    <property type="molecule type" value="Genomic_DNA"/>
</dbReference>
<keyword evidence="2" id="KW-1185">Reference proteome</keyword>
<dbReference type="Proteomes" id="UP000317465">
    <property type="component" value="Chromosome"/>
</dbReference>
<organism evidence="1 2">
    <name type="scientific">Alistipes onderdonkii subsp. vulgaris</name>
    <dbReference type="NCBI Taxonomy" id="2585117"/>
    <lineage>
        <taxon>Bacteria</taxon>
        <taxon>Pseudomonadati</taxon>
        <taxon>Bacteroidota</taxon>
        <taxon>Bacteroidia</taxon>
        <taxon>Bacteroidales</taxon>
        <taxon>Rikenellaceae</taxon>
        <taxon>Alistipes</taxon>
    </lineage>
</organism>
<proteinExistence type="predicted"/>
<accession>A0ACA8QVF3</accession>
<sequence>MARKITFTEVPSSKGWEPFFKGMAVKDPAIFKNVGNVVTNGRQAIKRYNKKIKTGKLEPRKFETKTYSDENIFTITRIS</sequence>
<evidence type="ECO:0000313" key="2">
    <source>
        <dbReference type="Proteomes" id="UP000317465"/>
    </source>
</evidence>